<proteinExistence type="predicted"/>
<sequence length="142" mass="16244">MKAIFAFLLVCFAQSLNAQTDTNTVVVHIDPRIDLLVKKQIEINEFTTRNARRSAPGFRIQVVNTNDRNKAFAAKTRVYQNFPELKAYLLYKAPFYKLKVGNFRERAEAEEYLDAIKQHFPGGVYIVPDTIEVSPDKTSSLD</sequence>
<feature type="signal peptide" evidence="1">
    <location>
        <begin position="1"/>
        <end position="18"/>
    </location>
</feature>
<dbReference type="EMBL" id="CP119311">
    <property type="protein sequence ID" value="WEK35752.1"/>
    <property type="molecule type" value="Genomic_DNA"/>
</dbReference>
<evidence type="ECO:0000313" key="4">
    <source>
        <dbReference type="Proteomes" id="UP001220610"/>
    </source>
</evidence>
<feature type="domain" description="SPOR" evidence="2">
    <location>
        <begin position="52"/>
        <end position="130"/>
    </location>
</feature>
<dbReference type="AlphaFoldDB" id="A0AAJ6BGZ4"/>
<dbReference type="PROSITE" id="PS51724">
    <property type="entry name" value="SPOR"/>
    <property type="match status" value="1"/>
</dbReference>
<dbReference type="InterPro" id="IPR007730">
    <property type="entry name" value="SPOR-like_dom"/>
</dbReference>
<gene>
    <name evidence="3" type="ORF">P0Y53_24975</name>
</gene>
<evidence type="ECO:0000259" key="2">
    <source>
        <dbReference type="PROSITE" id="PS51724"/>
    </source>
</evidence>
<keyword evidence="1" id="KW-0732">Signal</keyword>
<dbReference type="Proteomes" id="UP001220610">
    <property type="component" value="Chromosome"/>
</dbReference>
<evidence type="ECO:0000313" key="3">
    <source>
        <dbReference type="EMBL" id="WEK35752.1"/>
    </source>
</evidence>
<dbReference type="InterPro" id="IPR036680">
    <property type="entry name" value="SPOR-like_sf"/>
</dbReference>
<evidence type="ECO:0000256" key="1">
    <source>
        <dbReference type="SAM" id="SignalP"/>
    </source>
</evidence>
<dbReference type="SUPFAM" id="SSF110997">
    <property type="entry name" value="Sporulation related repeat"/>
    <property type="match status" value="1"/>
</dbReference>
<name>A0AAJ6BGZ4_9BACT</name>
<dbReference type="GO" id="GO:0042834">
    <property type="term" value="F:peptidoglycan binding"/>
    <property type="evidence" value="ECO:0007669"/>
    <property type="project" value="InterPro"/>
</dbReference>
<feature type="chain" id="PRO_5042505031" evidence="1">
    <location>
        <begin position="19"/>
        <end position="142"/>
    </location>
</feature>
<protein>
    <submittedName>
        <fullName evidence="3">SPOR domain-containing protein</fullName>
    </submittedName>
</protein>
<organism evidence="3 4">
    <name type="scientific">Candidatus Pseudobacter hemicellulosilyticus</name>
    <dbReference type="NCBI Taxonomy" id="3121375"/>
    <lineage>
        <taxon>Bacteria</taxon>
        <taxon>Pseudomonadati</taxon>
        <taxon>Bacteroidota</taxon>
        <taxon>Chitinophagia</taxon>
        <taxon>Chitinophagales</taxon>
        <taxon>Chitinophagaceae</taxon>
        <taxon>Pseudobacter</taxon>
    </lineage>
</organism>
<reference evidence="3" key="1">
    <citation type="submission" date="2023-03" db="EMBL/GenBank/DDBJ databases">
        <title>Andean soil-derived lignocellulolytic bacterial consortium as a source of novel taxa and putative plastic-active enzymes.</title>
        <authorList>
            <person name="Diaz-Garcia L."/>
            <person name="Chuvochina M."/>
            <person name="Feuerriegel G."/>
            <person name="Bunk B."/>
            <person name="Sproer C."/>
            <person name="Streit W.R."/>
            <person name="Rodriguez L.M."/>
            <person name="Overmann J."/>
            <person name="Jimenez D.J."/>
        </authorList>
    </citation>
    <scope>NUCLEOTIDE SEQUENCE</scope>
    <source>
        <strain evidence="3">MAG 7</strain>
    </source>
</reference>
<accession>A0AAJ6BGZ4</accession>
<dbReference type="Pfam" id="PF05036">
    <property type="entry name" value="SPOR"/>
    <property type="match status" value="1"/>
</dbReference>
<dbReference type="Gene3D" id="3.30.70.1070">
    <property type="entry name" value="Sporulation related repeat"/>
    <property type="match status" value="1"/>
</dbReference>